<feature type="non-terminal residue" evidence="2">
    <location>
        <position position="151"/>
    </location>
</feature>
<feature type="domain" description="DUF6570" evidence="1">
    <location>
        <begin position="15"/>
        <end position="111"/>
    </location>
</feature>
<dbReference type="Pfam" id="PF20209">
    <property type="entry name" value="DUF6570"/>
    <property type="match status" value="1"/>
</dbReference>
<keyword evidence="3" id="KW-1185">Reference proteome</keyword>
<keyword evidence="2" id="KW-0067">ATP-binding</keyword>
<dbReference type="Proteomes" id="UP000276133">
    <property type="component" value="Unassembled WGS sequence"/>
</dbReference>
<evidence type="ECO:0000313" key="2">
    <source>
        <dbReference type="EMBL" id="RMZ94620.1"/>
    </source>
</evidence>
<name>A0A3M7P746_BRAPC</name>
<dbReference type="GO" id="GO:0004386">
    <property type="term" value="F:helicase activity"/>
    <property type="evidence" value="ECO:0007669"/>
    <property type="project" value="UniProtKB-KW"/>
</dbReference>
<evidence type="ECO:0000259" key="1">
    <source>
        <dbReference type="Pfam" id="PF20209"/>
    </source>
</evidence>
<keyword evidence="2" id="KW-0547">Nucleotide-binding</keyword>
<gene>
    <name evidence="2" type="ORF">BpHYR1_033001</name>
</gene>
<protein>
    <submittedName>
        <fullName evidence="2">ATP-dependent DNA helicase PIF1</fullName>
    </submittedName>
</protein>
<accession>A0A3M7P746</accession>
<sequence>MNPRHDLLPENIKKYFYELTMIEEMLISPVIPIMSVYRLNGGQFVNITSIVTSLPRLIKDIPILIVKKNGTQNNSKEFKVNRNRVCTVLKFLIENNPSWKSHCISIDSHHLNLLPEDTIPNDFNEINDDKLNPEEQNIINQDLGPEIHDNT</sequence>
<dbReference type="AlphaFoldDB" id="A0A3M7P746"/>
<evidence type="ECO:0000313" key="3">
    <source>
        <dbReference type="Proteomes" id="UP000276133"/>
    </source>
</evidence>
<dbReference type="STRING" id="10195.A0A3M7P746"/>
<comment type="caution">
    <text evidence="2">The sequence shown here is derived from an EMBL/GenBank/DDBJ whole genome shotgun (WGS) entry which is preliminary data.</text>
</comment>
<dbReference type="InterPro" id="IPR046700">
    <property type="entry name" value="DUF6570"/>
</dbReference>
<reference evidence="2 3" key="1">
    <citation type="journal article" date="2018" name="Sci. Rep.">
        <title>Genomic signatures of local adaptation to the degree of environmental predictability in rotifers.</title>
        <authorList>
            <person name="Franch-Gras L."/>
            <person name="Hahn C."/>
            <person name="Garcia-Roger E.M."/>
            <person name="Carmona M.J."/>
            <person name="Serra M."/>
            <person name="Gomez A."/>
        </authorList>
    </citation>
    <scope>NUCLEOTIDE SEQUENCE [LARGE SCALE GENOMIC DNA]</scope>
    <source>
        <strain evidence="2">HYR1</strain>
    </source>
</reference>
<dbReference type="EMBL" id="REGN01012924">
    <property type="protein sequence ID" value="RMZ94620.1"/>
    <property type="molecule type" value="Genomic_DNA"/>
</dbReference>
<keyword evidence="2" id="KW-0378">Hydrolase</keyword>
<dbReference type="OrthoDB" id="8196283at2759"/>
<organism evidence="2 3">
    <name type="scientific">Brachionus plicatilis</name>
    <name type="common">Marine rotifer</name>
    <name type="synonym">Brachionus muelleri</name>
    <dbReference type="NCBI Taxonomy" id="10195"/>
    <lineage>
        <taxon>Eukaryota</taxon>
        <taxon>Metazoa</taxon>
        <taxon>Spiralia</taxon>
        <taxon>Gnathifera</taxon>
        <taxon>Rotifera</taxon>
        <taxon>Eurotatoria</taxon>
        <taxon>Monogononta</taxon>
        <taxon>Pseudotrocha</taxon>
        <taxon>Ploima</taxon>
        <taxon>Brachionidae</taxon>
        <taxon>Brachionus</taxon>
    </lineage>
</organism>
<proteinExistence type="predicted"/>
<keyword evidence="2" id="KW-0347">Helicase</keyword>